<evidence type="ECO:0000256" key="1">
    <source>
        <dbReference type="ARBA" id="ARBA00022737"/>
    </source>
</evidence>
<feature type="domain" description="RRM" evidence="5">
    <location>
        <begin position="217"/>
        <end position="295"/>
    </location>
</feature>
<evidence type="ECO:0000259" key="5">
    <source>
        <dbReference type="PROSITE" id="PS50102"/>
    </source>
</evidence>
<dbReference type="SUPFAM" id="SSF54928">
    <property type="entry name" value="RNA-binding domain, RBD"/>
    <property type="match status" value="2"/>
</dbReference>
<dbReference type="Gene3D" id="3.30.70.330">
    <property type="match status" value="4"/>
</dbReference>
<keyword evidence="7" id="KW-1185">Reference proteome</keyword>
<dbReference type="AlphaFoldDB" id="A0A2P5C0C1"/>
<gene>
    <name evidence="6" type="ORF">PanWU01x14_194560</name>
</gene>
<dbReference type="InterPro" id="IPR003954">
    <property type="entry name" value="RRM_euk-type"/>
</dbReference>
<comment type="caution">
    <text evidence="6">The sequence shown here is derived from an EMBL/GenBank/DDBJ whole genome shotgun (WGS) entry which is preliminary data.</text>
</comment>
<dbReference type="GO" id="GO:0003723">
    <property type="term" value="F:RNA binding"/>
    <property type="evidence" value="ECO:0007669"/>
    <property type="project" value="UniProtKB-UniRule"/>
</dbReference>
<evidence type="ECO:0000313" key="7">
    <source>
        <dbReference type="Proteomes" id="UP000237105"/>
    </source>
</evidence>
<evidence type="ECO:0000256" key="2">
    <source>
        <dbReference type="ARBA" id="ARBA00022884"/>
    </source>
</evidence>
<evidence type="ECO:0000256" key="4">
    <source>
        <dbReference type="SAM" id="MobiDB-lite"/>
    </source>
</evidence>
<dbReference type="InterPro" id="IPR035979">
    <property type="entry name" value="RBD_domain_sf"/>
</dbReference>
<reference evidence="7" key="1">
    <citation type="submission" date="2016-06" db="EMBL/GenBank/DDBJ databases">
        <title>Parallel loss of symbiosis genes in relatives of nitrogen-fixing non-legume Parasponia.</title>
        <authorList>
            <person name="Van Velzen R."/>
            <person name="Holmer R."/>
            <person name="Bu F."/>
            <person name="Rutten L."/>
            <person name="Van Zeijl A."/>
            <person name="Liu W."/>
            <person name="Santuari L."/>
            <person name="Cao Q."/>
            <person name="Sharma T."/>
            <person name="Shen D."/>
            <person name="Roswanjaya Y."/>
            <person name="Wardhani T."/>
            <person name="Kalhor M.S."/>
            <person name="Jansen J."/>
            <person name="Van den Hoogen J."/>
            <person name="Gungor B."/>
            <person name="Hartog M."/>
            <person name="Hontelez J."/>
            <person name="Verver J."/>
            <person name="Yang W.-C."/>
            <person name="Schijlen E."/>
            <person name="Repin R."/>
            <person name="Schilthuizen M."/>
            <person name="Schranz E."/>
            <person name="Heidstra R."/>
            <person name="Miyata K."/>
            <person name="Fedorova E."/>
            <person name="Kohlen W."/>
            <person name="Bisseling T."/>
            <person name="Smit S."/>
            <person name="Geurts R."/>
        </authorList>
    </citation>
    <scope>NUCLEOTIDE SEQUENCE [LARGE SCALE GENOMIC DNA]</scope>
    <source>
        <strain evidence="7">cv. WU1-14</strain>
    </source>
</reference>
<feature type="domain" description="RRM" evidence="5">
    <location>
        <begin position="318"/>
        <end position="395"/>
    </location>
</feature>
<dbReference type="SMART" id="SM00360">
    <property type="entry name" value="RRM"/>
    <property type="match status" value="4"/>
</dbReference>
<dbReference type="InterPro" id="IPR000504">
    <property type="entry name" value="RRM_dom"/>
</dbReference>
<dbReference type="PANTHER" id="PTHR24012">
    <property type="entry name" value="RNA BINDING PROTEIN"/>
    <property type="match status" value="1"/>
</dbReference>
<dbReference type="OrthoDB" id="19742at2759"/>
<feature type="domain" description="RRM" evidence="5">
    <location>
        <begin position="31"/>
        <end position="109"/>
    </location>
</feature>
<evidence type="ECO:0000313" key="6">
    <source>
        <dbReference type="EMBL" id="PON54497.1"/>
    </source>
</evidence>
<dbReference type="EMBL" id="JXTB01000194">
    <property type="protein sequence ID" value="PON54497.1"/>
    <property type="molecule type" value="Genomic_DNA"/>
</dbReference>
<keyword evidence="1" id="KW-0677">Repeat</keyword>
<name>A0A2P5C0C1_PARAD</name>
<proteinExistence type="predicted"/>
<feature type="region of interest" description="Disordered" evidence="4">
    <location>
        <begin position="1"/>
        <end position="23"/>
    </location>
</feature>
<dbReference type="STRING" id="3476.A0A2P5C0C1"/>
<dbReference type="PROSITE" id="PS50102">
    <property type="entry name" value="RRM"/>
    <property type="match status" value="4"/>
</dbReference>
<protein>
    <submittedName>
        <fullName evidence="6">Splicing factor-like protein</fullName>
    </submittedName>
</protein>
<sequence>MAAKVAAPPGTRRPSPPKTTPCTDHTPLSKVSLYVGDLHPSVDETDLIETFRFMGPIASIRLCRDFLTGKSLRYAYINFFSHTHASKALDCLNHTEIKGKPIRIMWSQRDPIIRKTGVGNVFVKNLDHSITSAELQDMFCNFGIILSCKVAEENGKSKGFGFVQFGSEDSAIAAVGALHNTEIKGKKLHVSKFVKKSDRTVVKRNERTAANEETSVTNLFVKNLDRDINEDLLRDKFSKFGKVSSLTIIKDYEGNSRGFGFVELESRPEEAKNAIEVLNGSLLGSKHLFVEKARKKAAKEKLIKGGHKMFNCHFEKGSNLFVKNLHILVDDSKLKHHFSCCGKVTSVRVMRDKNGISSGFGFVCFSTHEEAKRALQTLDGTILEGRSLCVTFAWQKEYRPRESKIYCPQLSSKDLDHPNWDNASCSIPLVYYKFTPSSLFHLPLKHHPLEYVDFGSNVGHAQYPCLLQNYLNQFSTYVPMSQMQPGNQILQYSQSSVLTNMSYGTRGVQKTT</sequence>
<accession>A0A2P5C0C1</accession>
<dbReference type="SMART" id="SM00361">
    <property type="entry name" value="RRM_1"/>
    <property type="match status" value="4"/>
</dbReference>
<evidence type="ECO:0000256" key="3">
    <source>
        <dbReference type="PROSITE-ProRule" id="PRU00176"/>
    </source>
</evidence>
<dbReference type="InterPro" id="IPR012677">
    <property type="entry name" value="Nucleotide-bd_a/b_plait_sf"/>
</dbReference>
<organism evidence="6 7">
    <name type="scientific">Parasponia andersonii</name>
    <name type="common">Sponia andersonii</name>
    <dbReference type="NCBI Taxonomy" id="3476"/>
    <lineage>
        <taxon>Eukaryota</taxon>
        <taxon>Viridiplantae</taxon>
        <taxon>Streptophyta</taxon>
        <taxon>Embryophyta</taxon>
        <taxon>Tracheophyta</taxon>
        <taxon>Spermatophyta</taxon>
        <taxon>Magnoliopsida</taxon>
        <taxon>eudicotyledons</taxon>
        <taxon>Gunneridae</taxon>
        <taxon>Pentapetalae</taxon>
        <taxon>rosids</taxon>
        <taxon>fabids</taxon>
        <taxon>Rosales</taxon>
        <taxon>Cannabaceae</taxon>
        <taxon>Parasponia</taxon>
    </lineage>
</organism>
<dbReference type="Pfam" id="PF00076">
    <property type="entry name" value="RRM_1"/>
    <property type="match status" value="4"/>
</dbReference>
<dbReference type="Proteomes" id="UP000237105">
    <property type="component" value="Unassembled WGS sequence"/>
</dbReference>
<feature type="domain" description="RRM" evidence="5">
    <location>
        <begin position="119"/>
        <end position="195"/>
    </location>
</feature>
<keyword evidence="2 3" id="KW-0694">RNA-binding</keyword>